<gene>
    <name evidence="2" type="ORF">C7B64_12460</name>
</gene>
<dbReference type="Proteomes" id="UP000238762">
    <property type="component" value="Unassembled WGS sequence"/>
</dbReference>
<reference evidence="2 3" key="2">
    <citation type="submission" date="2018-03" db="EMBL/GenBank/DDBJ databases">
        <title>The ancient ancestry and fast evolution of plastids.</title>
        <authorList>
            <person name="Moore K.R."/>
            <person name="Magnabosco C."/>
            <person name="Momper L."/>
            <person name="Gold D.A."/>
            <person name="Bosak T."/>
            <person name="Fournier G.P."/>
        </authorList>
    </citation>
    <scope>NUCLEOTIDE SEQUENCE [LARGE SCALE GENOMIC DNA]</scope>
    <source>
        <strain evidence="2 3">CCAP 1448/3</strain>
    </source>
</reference>
<evidence type="ECO:0000313" key="2">
    <source>
        <dbReference type="EMBL" id="PSB02594.1"/>
    </source>
</evidence>
<dbReference type="InterPro" id="IPR054283">
    <property type="entry name" value="DUF7017"/>
</dbReference>
<dbReference type="EMBL" id="PVWJ01000055">
    <property type="protein sequence ID" value="PSB02594.1"/>
    <property type="molecule type" value="Genomic_DNA"/>
</dbReference>
<dbReference type="InterPro" id="IPR054427">
    <property type="entry name" value="S1CSD-TOTE-2"/>
</dbReference>
<evidence type="ECO:0000259" key="1">
    <source>
        <dbReference type="Pfam" id="PF22707"/>
    </source>
</evidence>
<accession>A0A2T1C312</accession>
<reference evidence="2 3" key="1">
    <citation type="submission" date="2018-02" db="EMBL/GenBank/DDBJ databases">
        <authorList>
            <person name="Cohen D.B."/>
            <person name="Kent A.D."/>
        </authorList>
    </citation>
    <scope>NUCLEOTIDE SEQUENCE [LARGE SCALE GENOMIC DNA]</scope>
    <source>
        <strain evidence="2 3">CCAP 1448/3</strain>
    </source>
</reference>
<proteinExistence type="predicted"/>
<evidence type="ECO:0000313" key="3">
    <source>
        <dbReference type="Proteomes" id="UP000238762"/>
    </source>
</evidence>
<dbReference type="AlphaFoldDB" id="A0A2T1C312"/>
<protein>
    <recommendedName>
        <fullName evidence="1">TOTE conflict systems S1/CSD-like domain-containing protein</fullName>
    </recommendedName>
</protein>
<organism evidence="2 3">
    <name type="scientific">Merismopedia glauca CCAP 1448/3</name>
    <dbReference type="NCBI Taxonomy" id="1296344"/>
    <lineage>
        <taxon>Bacteria</taxon>
        <taxon>Bacillati</taxon>
        <taxon>Cyanobacteriota</taxon>
        <taxon>Cyanophyceae</taxon>
        <taxon>Synechococcales</taxon>
        <taxon>Merismopediaceae</taxon>
        <taxon>Merismopedia</taxon>
    </lineage>
</organism>
<comment type="caution">
    <text evidence="2">The sequence shown here is derived from an EMBL/GenBank/DDBJ whole genome shotgun (WGS) entry which is preliminary data.</text>
</comment>
<feature type="domain" description="TOTE conflict systems S1/CSD-like" evidence="1">
    <location>
        <begin position="415"/>
        <end position="469"/>
    </location>
</feature>
<name>A0A2T1C312_9CYAN</name>
<dbReference type="Pfam" id="PF22707">
    <property type="entry name" value="S1CSD-TOTE-2"/>
    <property type="match status" value="1"/>
</dbReference>
<dbReference type="OrthoDB" id="6196244at2"/>
<keyword evidence="3" id="KW-1185">Reference proteome</keyword>
<sequence length="474" mass="54155">MSLAKEITALRKDGQLEEAYLRGYELLKSNPEDKYLASAIGWVLYEKIKNLVSEVKKSQSAYEGSSNNLREILREYARLDVTRPDLLFSLLLSQVLQFPNELKFLPKFMMWAGVNSFRAEDFQTQTGNDDKVFESLVEKVARTTGKISRDLTLQDYSDFREVQDFAITLIDFALEKAKVQKPEWLHYHKALLFHQLGRSENSRKLLTSFVQQKRSDYWTWYALAKVVEASDAKLALALCAKACLTCRDENFGVNVFEDLSRLAAQQNEIQIAKWATRQAFYIRNRNGWKIPQSLRNLLNSDWHSHDESMPDAKEILSHLAVDAETIIWSQCPKYNANYLGTFSTQKGTRMVKFALKSNGEAQEIVSPERGMLNNLTLTFGDPVIVTIDESGDRPTVVAVKKRELGQPFDSMLSRSGQFQLNQKGFGFVDDVYVPHELASQLKDNQIVNLVAVRKLDKKKNRWGVTAIAILDELS</sequence>
<dbReference type="RefSeq" id="WP_106288981.1">
    <property type="nucleotide sequence ID" value="NZ_CAWNTC010000053.1"/>
</dbReference>
<dbReference type="Pfam" id="PF22860">
    <property type="entry name" value="DUF7017"/>
    <property type="match status" value="1"/>
</dbReference>